<evidence type="ECO:0000313" key="3">
    <source>
        <dbReference type="Proteomes" id="UP000244523"/>
    </source>
</evidence>
<keyword evidence="3" id="KW-1185">Reference proteome</keyword>
<dbReference type="PROSITE" id="PS51186">
    <property type="entry name" value="GNAT"/>
    <property type="match status" value="1"/>
</dbReference>
<accession>A0A2T6KIH7</accession>
<gene>
    <name evidence="2" type="ORF">C8N45_10481</name>
</gene>
<protein>
    <submittedName>
        <fullName evidence="2">Putative GNAT family acetyltransferase</fullName>
    </submittedName>
</protein>
<comment type="caution">
    <text evidence="2">The sequence shown here is derived from an EMBL/GenBank/DDBJ whole genome shotgun (WGS) entry which is preliminary data.</text>
</comment>
<reference evidence="2 3" key="1">
    <citation type="submission" date="2018-04" db="EMBL/GenBank/DDBJ databases">
        <title>Genomic Encyclopedia of Archaeal and Bacterial Type Strains, Phase II (KMG-II): from individual species to whole genera.</title>
        <authorList>
            <person name="Goeker M."/>
        </authorList>
    </citation>
    <scope>NUCLEOTIDE SEQUENCE [LARGE SCALE GENOMIC DNA]</scope>
    <source>
        <strain evidence="2 3">DSM 29955</strain>
    </source>
</reference>
<dbReference type="InterPro" id="IPR000182">
    <property type="entry name" value="GNAT_dom"/>
</dbReference>
<proteinExistence type="predicted"/>
<dbReference type="InterPro" id="IPR016181">
    <property type="entry name" value="Acyl_CoA_acyltransferase"/>
</dbReference>
<dbReference type="RefSeq" id="WP_108386145.1">
    <property type="nucleotide sequence ID" value="NZ_QBUD01000004.1"/>
</dbReference>
<keyword evidence="2" id="KW-0808">Transferase</keyword>
<dbReference type="Pfam" id="PF00583">
    <property type="entry name" value="Acetyltransf_1"/>
    <property type="match status" value="1"/>
</dbReference>
<evidence type="ECO:0000259" key="1">
    <source>
        <dbReference type="PROSITE" id="PS51186"/>
    </source>
</evidence>
<dbReference type="SUPFAM" id="SSF55729">
    <property type="entry name" value="Acyl-CoA N-acyltransferases (Nat)"/>
    <property type="match status" value="1"/>
</dbReference>
<feature type="domain" description="N-acetyltransferase" evidence="1">
    <location>
        <begin position="134"/>
        <end position="279"/>
    </location>
</feature>
<dbReference type="GO" id="GO:0016747">
    <property type="term" value="F:acyltransferase activity, transferring groups other than amino-acyl groups"/>
    <property type="evidence" value="ECO:0007669"/>
    <property type="project" value="InterPro"/>
</dbReference>
<dbReference type="AlphaFoldDB" id="A0A2T6KIH7"/>
<dbReference type="EMBL" id="QBUD01000004">
    <property type="protein sequence ID" value="PUB15461.1"/>
    <property type="molecule type" value="Genomic_DNA"/>
</dbReference>
<dbReference type="OrthoDB" id="7365268at2"/>
<dbReference type="Proteomes" id="UP000244523">
    <property type="component" value="Unassembled WGS sequence"/>
</dbReference>
<dbReference type="Gene3D" id="3.40.630.30">
    <property type="match status" value="1"/>
</dbReference>
<organism evidence="2 3">
    <name type="scientific">Yoonia sediminilitoris</name>
    <dbReference type="NCBI Taxonomy" id="1286148"/>
    <lineage>
        <taxon>Bacteria</taxon>
        <taxon>Pseudomonadati</taxon>
        <taxon>Pseudomonadota</taxon>
        <taxon>Alphaproteobacteria</taxon>
        <taxon>Rhodobacterales</taxon>
        <taxon>Paracoccaceae</taxon>
        <taxon>Yoonia</taxon>
    </lineage>
</organism>
<sequence>MIRATLADRPQIETFLRAHIATSMFPLTNLINHGMSGGHPRAVSFWMNWQAGQIADVLGLTDEGLIFPQCPTAAWGDIAAVMHQTKVKGLLGEASQVQGLRNALGITTLAALDTVEPLYQMTLSQMTMPDCDECDLRPLSDAHLQMIENWRARYCMESLAVPAATAKAQARRDVAGYLTRDSHRVLFSDGVPVCMTGFNAELPDTVQIGGVYTPPALRCRGYARKAVALHLAQARGQGAETAVLFAANAAAEKAYRAIGFHQTGQYAMAIYGSHQVAHG</sequence>
<evidence type="ECO:0000313" key="2">
    <source>
        <dbReference type="EMBL" id="PUB15461.1"/>
    </source>
</evidence>
<name>A0A2T6KIH7_9RHOB</name>